<evidence type="ECO:0000256" key="5">
    <source>
        <dbReference type="ARBA" id="ARBA00022786"/>
    </source>
</evidence>
<evidence type="ECO:0000256" key="6">
    <source>
        <dbReference type="ARBA" id="ARBA00022801"/>
    </source>
</evidence>
<dbReference type="PANTHER" id="PTHR24006">
    <property type="entry name" value="UBIQUITIN CARBOXYL-TERMINAL HYDROLASE"/>
    <property type="match status" value="1"/>
</dbReference>
<keyword evidence="12" id="KW-1185">Reference proteome</keyword>
<dbReference type="InterPro" id="IPR050164">
    <property type="entry name" value="Peptidase_C19"/>
</dbReference>
<dbReference type="EMBL" id="QPFP01000016">
    <property type="protein sequence ID" value="TEB32203.1"/>
    <property type="molecule type" value="Genomic_DNA"/>
</dbReference>
<feature type="region of interest" description="Disordered" evidence="8">
    <location>
        <begin position="452"/>
        <end position="478"/>
    </location>
</feature>
<feature type="compositionally biased region" description="Acidic residues" evidence="8">
    <location>
        <begin position="559"/>
        <end position="568"/>
    </location>
</feature>
<feature type="compositionally biased region" description="Basic residues" evidence="8">
    <location>
        <begin position="83"/>
        <end position="94"/>
    </location>
</feature>
<dbReference type="SUPFAM" id="SSF54001">
    <property type="entry name" value="Cysteine proteinases"/>
    <property type="match status" value="1"/>
</dbReference>
<keyword evidence="6" id="KW-0378">Hydrolase</keyword>
<evidence type="ECO:0000313" key="11">
    <source>
        <dbReference type="EMBL" id="TEB32203.1"/>
    </source>
</evidence>
<evidence type="ECO:0000256" key="4">
    <source>
        <dbReference type="ARBA" id="ARBA00022670"/>
    </source>
</evidence>
<evidence type="ECO:0000259" key="10">
    <source>
        <dbReference type="PROSITE" id="PS50235"/>
    </source>
</evidence>
<dbReference type="GO" id="GO:0004843">
    <property type="term" value="F:cysteine-type deubiquitinase activity"/>
    <property type="evidence" value="ECO:0007669"/>
    <property type="project" value="UniProtKB-EC"/>
</dbReference>
<sequence length="744" mass="81121">MHLPAEYQAWILDIVKTDAFQQIAPLVVLVLVPTLAFFAASTIKRTGATFVATFLALTSTTMSFLPGWLSWGSSSQSLGGSGKHSRDRKKIKKARTRAEQIQMGGVAKKARRDSETAEDEDGYYPGLVNISGTYCFMNSTIQALASLSYLHPHIAAIQRKAEALDVPTPVVDALKDLLNELNTPHSSYQSIRPVDIIQVLTAQTEKRANSLFNSREHQDAQELFQVVSECLKNELAAVDKEGTRDRGFGGLALRDEEEVTKEIGKSVFDGLTANRRSCVICGYTEAVMHFAFDSWQLSVPRLASSCRLEDCLEDYTRLEILKDCICRKCSLVATLTRLQKERSPLEAAVAPPAKASSSKKKRLKEVRKMEGRVKAALEEGRIEDDLKDVRIEKVFSTASTKQAMIARPPPVLALHLNRSIHYGSYAGKNNCRVFFPEVLDLTPYTTSGSLSTIPTASISTPPPSNPLPRRSTTPTPSLYRGMEATRTIYRLSAVVCHFGTHSFGHYICYRRKPTGRTGPPKLIDPLLKPESNSSSKISGKGKGVEVEGDGEAEGKDGQGEADEEEDEGPQYVWEDGSPSSGTGWLRISDDSVRECGIETVLTEGSSAFMLYYELAIRDPAHVYPSLCGNGLGEMGVRGGQGAEASEETLKPEMRAVYLNGSVGSLVKEEAEARTNIVVNISLAISGTGATSGEGVEHECPEYGAGWSFDKGGECTGQSGEECCSRAGEEYECTAHIFDFVDQST</sequence>
<keyword evidence="7" id="KW-0788">Thiol protease</keyword>
<gene>
    <name evidence="11" type="ORF">FA13DRAFT_1709231</name>
</gene>
<evidence type="ECO:0000256" key="1">
    <source>
        <dbReference type="ARBA" id="ARBA00000707"/>
    </source>
</evidence>
<dbReference type="InterPro" id="IPR028889">
    <property type="entry name" value="USP"/>
</dbReference>
<evidence type="ECO:0000256" key="9">
    <source>
        <dbReference type="SAM" id="Phobius"/>
    </source>
</evidence>
<comment type="catalytic activity">
    <reaction evidence="1">
        <text>Thiol-dependent hydrolysis of ester, thioester, amide, peptide and isopeptide bonds formed by the C-terminal Gly of ubiquitin (a 76-residue protein attached to proteins as an intracellular targeting signal).</text>
        <dbReference type="EC" id="3.4.19.12"/>
    </reaction>
</comment>
<dbReference type="InterPro" id="IPR018200">
    <property type="entry name" value="USP_CS"/>
</dbReference>
<feature type="transmembrane region" description="Helical" evidence="9">
    <location>
        <begin position="20"/>
        <end position="40"/>
    </location>
</feature>
<evidence type="ECO:0000256" key="2">
    <source>
        <dbReference type="ARBA" id="ARBA00009085"/>
    </source>
</evidence>
<keyword evidence="9" id="KW-1133">Transmembrane helix</keyword>
<proteinExistence type="inferred from homology"/>
<organism evidence="11 12">
    <name type="scientific">Coprinellus micaceus</name>
    <name type="common">Glistening ink-cap mushroom</name>
    <name type="synonym">Coprinus micaceus</name>
    <dbReference type="NCBI Taxonomy" id="71717"/>
    <lineage>
        <taxon>Eukaryota</taxon>
        <taxon>Fungi</taxon>
        <taxon>Dikarya</taxon>
        <taxon>Basidiomycota</taxon>
        <taxon>Agaricomycotina</taxon>
        <taxon>Agaricomycetes</taxon>
        <taxon>Agaricomycetidae</taxon>
        <taxon>Agaricales</taxon>
        <taxon>Agaricineae</taxon>
        <taxon>Psathyrellaceae</taxon>
        <taxon>Coprinellus</taxon>
    </lineage>
</organism>
<feature type="region of interest" description="Disordered" evidence="8">
    <location>
        <begin position="518"/>
        <end position="585"/>
    </location>
</feature>
<keyword evidence="9" id="KW-0472">Membrane</keyword>
<dbReference type="Proteomes" id="UP000298030">
    <property type="component" value="Unassembled WGS sequence"/>
</dbReference>
<dbReference type="EC" id="3.4.19.12" evidence="3"/>
<feature type="domain" description="USP" evidence="10">
    <location>
        <begin position="125"/>
        <end position="615"/>
    </location>
</feature>
<dbReference type="InterPro" id="IPR001394">
    <property type="entry name" value="Peptidase_C19_UCH"/>
</dbReference>
<comment type="similarity">
    <text evidence="2">Belongs to the peptidase C19 family.</text>
</comment>
<evidence type="ECO:0000256" key="7">
    <source>
        <dbReference type="ARBA" id="ARBA00022807"/>
    </source>
</evidence>
<dbReference type="STRING" id="71717.A0A4Y7TDF3"/>
<keyword evidence="5" id="KW-0833">Ubl conjugation pathway</keyword>
<dbReference type="AlphaFoldDB" id="A0A4Y7TDF3"/>
<dbReference type="Pfam" id="PF00443">
    <property type="entry name" value="UCH"/>
    <property type="match status" value="1"/>
</dbReference>
<dbReference type="OrthoDB" id="2020758at2759"/>
<comment type="caution">
    <text evidence="11">The sequence shown here is derived from an EMBL/GenBank/DDBJ whole genome shotgun (WGS) entry which is preliminary data.</text>
</comment>
<keyword evidence="9" id="KW-0812">Transmembrane</keyword>
<name>A0A4Y7TDF3_COPMI</name>
<dbReference type="PROSITE" id="PS50235">
    <property type="entry name" value="USP_3"/>
    <property type="match status" value="1"/>
</dbReference>
<dbReference type="GO" id="GO:0005634">
    <property type="term" value="C:nucleus"/>
    <property type="evidence" value="ECO:0007669"/>
    <property type="project" value="TreeGrafter"/>
</dbReference>
<dbReference type="PANTHER" id="PTHR24006:SF888">
    <property type="entry name" value="UBIQUITIN CARBOXYL-TERMINAL HYDROLASE 30"/>
    <property type="match status" value="1"/>
</dbReference>
<dbReference type="GO" id="GO:0016579">
    <property type="term" value="P:protein deubiquitination"/>
    <property type="evidence" value="ECO:0007669"/>
    <property type="project" value="InterPro"/>
</dbReference>
<dbReference type="GO" id="GO:0006508">
    <property type="term" value="P:proteolysis"/>
    <property type="evidence" value="ECO:0007669"/>
    <property type="project" value="UniProtKB-KW"/>
</dbReference>
<dbReference type="Gene3D" id="3.90.70.10">
    <property type="entry name" value="Cysteine proteinases"/>
    <property type="match status" value="1"/>
</dbReference>
<feature type="region of interest" description="Disordered" evidence="8">
    <location>
        <begin position="75"/>
        <end position="94"/>
    </location>
</feature>
<dbReference type="InterPro" id="IPR038765">
    <property type="entry name" value="Papain-like_cys_pep_sf"/>
</dbReference>
<reference evidence="11 12" key="1">
    <citation type="journal article" date="2019" name="Nat. Ecol. Evol.">
        <title>Megaphylogeny resolves global patterns of mushroom evolution.</title>
        <authorList>
            <person name="Varga T."/>
            <person name="Krizsan K."/>
            <person name="Foldi C."/>
            <person name="Dima B."/>
            <person name="Sanchez-Garcia M."/>
            <person name="Sanchez-Ramirez S."/>
            <person name="Szollosi G.J."/>
            <person name="Szarkandi J.G."/>
            <person name="Papp V."/>
            <person name="Albert L."/>
            <person name="Andreopoulos W."/>
            <person name="Angelini C."/>
            <person name="Antonin V."/>
            <person name="Barry K.W."/>
            <person name="Bougher N.L."/>
            <person name="Buchanan P."/>
            <person name="Buyck B."/>
            <person name="Bense V."/>
            <person name="Catcheside P."/>
            <person name="Chovatia M."/>
            <person name="Cooper J."/>
            <person name="Damon W."/>
            <person name="Desjardin D."/>
            <person name="Finy P."/>
            <person name="Geml J."/>
            <person name="Haridas S."/>
            <person name="Hughes K."/>
            <person name="Justo A."/>
            <person name="Karasinski D."/>
            <person name="Kautmanova I."/>
            <person name="Kiss B."/>
            <person name="Kocsube S."/>
            <person name="Kotiranta H."/>
            <person name="LaButti K.M."/>
            <person name="Lechner B.E."/>
            <person name="Liimatainen K."/>
            <person name="Lipzen A."/>
            <person name="Lukacs Z."/>
            <person name="Mihaltcheva S."/>
            <person name="Morgado L.N."/>
            <person name="Niskanen T."/>
            <person name="Noordeloos M.E."/>
            <person name="Ohm R.A."/>
            <person name="Ortiz-Santana B."/>
            <person name="Ovrebo C."/>
            <person name="Racz N."/>
            <person name="Riley R."/>
            <person name="Savchenko A."/>
            <person name="Shiryaev A."/>
            <person name="Soop K."/>
            <person name="Spirin V."/>
            <person name="Szebenyi C."/>
            <person name="Tomsovsky M."/>
            <person name="Tulloss R.E."/>
            <person name="Uehling J."/>
            <person name="Grigoriev I.V."/>
            <person name="Vagvolgyi C."/>
            <person name="Papp T."/>
            <person name="Martin F.M."/>
            <person name="Miettinen O."/>
            <person name="Hibbett D.S."/>
            <person name="Nagy L.G."/>
        </authorList>
    </citation>
    <scope>NUCLEOTIDE SEQUENCE [LARGE SCALE GENOMIC DNA]</scope>
    <source>
        <strain evidence="11 12">FP101781</strain>
    </source>
</reference>
<evidence type="ECO:0000256" key="8">
    <source>
        <dbReference type="SAM" id="MobiDB-lite"/>
    </source>
</evidence>
<evidence type="ECO:0000313" key="12">
    <source>
        <dbReference type="Proteomes" id="UP000298030"/>
    </source>
</evidence>
<evidence type="ECO:0000256" key="3">
    <source>
        <dbReference type="ARBA" id="ARBA00012759"/>
    </source>
</evidence>
<protein>
    <recommendedName>
        <fullName evidence="3">ubiquitinyl hydrolase 1</fullName>
        <ecNumber evidence="3">3.4.19.12</ecNumber>
    </recommendedName>
</protein>
<dbReference type="PROSITE" id="PS00973">
    <property type="entry name" value="USP_2"/>
    <property type="match status" value="1"/>
</dbReference>
<feature type="transmembrane region" description="Helical" evidence="9">
    <location>
        <begin position="47"/>
        <end position="69"/>
    </location>
</feature>
<dbReference type="CDD" id="cd02662">
    <property type="entry name" value="Peptidase_C19F"/>
    <property type="match status" value="1"/>
</dbReference>
<feature type="compositionally biased region" description="Low complexity" evidence="8">
    <location>
        <begin position="467"/>
        <end position="478"/>
    </location>
</feature>
<dbReference type="GO" id="GO:0005829">
    <property type="term" value="C:cytosol"/>
    <property type="evidence" value="ECO:0007669"/>
    <property type="project" value="TreeGrafter"/>
</dbReference>
<accession>A0A4Y7TDF3</accession>
<keyword evidence="4" id="KW-0645">Protease</keyword>